<keyword evidence="7" id="KW-1185">Reference proteome</keyword>
<protein>
    <recommendedName>
        <fullName evidence="5">Transcobalamin-like C-terminal domain-containing protein</fullName>
    </recommendedName>
</protein>
<feature type="transmembrane region" description="Helical" evidence="3">
    <location>
        <begin position="527"/>
        <end position="545"/>
    </location>
</feature>
<gene>
    <name evidence="6" type="ORF">BACCIP111899_03563</name>
</gene>
<evidence type="ECO:0000256" key="4">
    <source>
        <dbReference type="SAM" id="SignalP"/>
    </source>
</evidence>
<dbReference type="CDD" id="cd00688">
    <property type="entry name" value="ISOPREN_C2_like"/>
    <property type="match status" value="1"/>
</dbReference>
<feature type="region of interest" description="Disordered" evidence="2">
    <location>
        <begin position="150"/>
        <end position="177"/>
    </location>
</feature>
<feature type="chain" id="PRO_5045672635" description="Transcobalamin-like C-terminal domain-containing protein" evidence="4">
    <location>
        <begin position="32"/>
        <end position="550"/>
    </location>
</feature>
<feature type="signal peptide" evidence="4">
    <location>
        <begin position="1"/>
        <end position="31"/>
    </location>
</feature>
<feature type="compositionally biased region" description="Basic and acidic residues" evidence="2">
    <location>
        <begin position="505"/>
        <end position="517"/>
    </location>
</feature>
<accession>A0ABM8YEV8</accession>
<evidence type="ECO:0000256" key="3">
    <source>
        <dbReference type="SAM" id="Phobius"/>
    </source>
</evidence>
<dbReference type="PANTHER" id="PTHR10559">
    <property type="entry name" value="TRANSCOBALAMIN-1/GASTRIC INTRINSIC FACTOR"/>
    <property type="match status" value="1"/>
</dbReference>
<comment type="caution">
    <text evidence="6">The sequence shown here is derived from an EMBL/GenBank/DDBJ whole genome shotgun (WGS) entry which is preliminary data.</text>
</comment>
<feature type="coiled-coil region" evidence="1">
    <location>
        <begin position="215"/>
        <end position="242"/>
    </location>
</feature>
<feature type="compositionally biased region" description="Polar residues" evidence="2">
    <location>
        <begin position="459"/>
        <end position="472"/>
    </location>
</feature>
<name>A0ABM8YEV8_9BACI</name>
<keyword evidence="3" id="KW-0472">Membrane</keyword>
<feature type="region of interest" description="Disordered" evidence="2">
    <location>
        <begin position="459"/>
        <end position="518"/>
    </location>
</feature>
<keyword evidence="1" id="KW-0175">Coiled coil</keyword>
<proteinExistence type="predicted"/>
<organism evidence="6 7">
    <name type="scientific">Bacillus rhizoplanae</name>
    <dbReference type="NCBI Taxonomy" id="2880966"/>
    <lineage>
        <taxon>Bacteria</taxon>
        <taxon>Bacillati</taxon>
        <taxon>Bacillota</taxon>
        <taxon>Bacilli</taxon>
        <taxon>Bacillales</taxon>
        <taxon>Bacillaceae</taxon>
        <taxon>Bacillus</taxon>
    </lineage>
</organism>
<dbReference type="InterPro" id="IPR027954">
    <property type="entry name" value="Transcobalamin-like_C"/>
</dbReference>
<keyword evidence="3" id="KW-0812">Transmembrane</keyword>
<keyword evidence="3" id="KW-1133">Transmembrane helix</keyword>
<evidence type="ECO:0000259" key="5">
    <source>
        <dbReference type="Pfam" id="PF14478"/>
    </source>
</evidence>
<dbReference type="EMBL" id="CAKJTI010000026">
    <property type="protein sequence ID" value="CAG9614336.1"/>
    <property type="molecule type" value="Genomic_DNA"/>
</dbReference>
<feature type="compositionally biased region" description="Basic and acidic residues" evidence="2">
    <location>
        <begin position="150"/>
        <end position="168"/>
    </location>
</feature>
<evidence type="ECO:0000313" key="6">
    <source>
        <dbReference type="EMBL" id="CAG9614336.1"/>
    </source>
</evidence>
<dbReference type="Proteomes" id="UP000789423">
    <property type="component" value="Unassembled WGS sequence"/>
</dbReference>
<dbReference type="RefSeq" id="WP_230576307.1">
    <property type="nucleotide sequence ID" value="NZ_CAKJTI010000026.1"/>
</dbReference>
<evidence type="ECO:0000256" key="2">
    <source>
        <dbReference type="SAM" id="MobiDB-lite"/>
    </source>
</evidence>
<reference evidence="6 7" key="1">
    <citation type="submission" date="2021-10" db="EMBL/GenBank/DDBJ databases">
        <authorList>
            <person name="Criscuolo A."/>
        </authorList>
    </citation>
    <scope>NUCLEOTIDE SEQUENCE [LARGE SCALE GENOMIC DNA]</scope>
    <source>
        <strain evidence="7">CIP 111899</strain>
    </source>
</reference>
<dbReference type="Gene3D" id="1.50.10.20">
    <property type="match status" value="1"/>
</dbReference>
<evidence type="ECO:0000256" key="1">
    <source>
        <dbReference type="SAM" id="Coils"/>
    </source>
</evidence>
<feature type="domain" description="Transcobalamin-like C-terminal" evidence="5">
    <location>
        <begin position="60"/>
        <end position="127"/>
    </location>
</feature>
<dbReference type="PANTHER" id="PTHR10559:SF18">
    <property type="entry name" value="TRANSCOBALAMIN II"/>
    <property type="match status" value="1"/>
</dbReference>
<dbReference type="InterPro" id="IPR008930">
    <property type="entry name" value="Terpenoid_cyclase/PrenylTrfase"/>
</dbReference>
<evidence type="ECO:0000313" key="7">
    <source>
        <dbReference type="Proteomes" id="UP000789423"/>
    </source>
</evidence>
<keyword evidence="4" id="KW-0732">Signal</keyword>
<dbReference type="InterPro" id="IPR051588">
    <property type="entry name" value="Cobalamin_Transport"/>
</dbReference>
<dbReference type="Gene3D" id="2.170.130.30">
    <property type="match status" value="1"/>
</dbReference>
<dbReference type="SUPFAM" id="SSF48239">
    <property type="entry name" value="Terpenoid cyclases/Protein prenyltransferases"/>
    <property type="match status" value="1"/>
</dbReference>
<sequence length="550" mass="60001">MANMKKWLFMSFMTIALVFLSFANTVHIAFAEGKTATLAIVGDSQKGIMLCPKEVAIQDGETAYSLLQKEMGSKVTAENTKYGVYVKGIDGLMASETSGWSYEVNNKSPMVGADSYKLEVGDVVAYRFVSDWNNMSQQTLQQVLDELGTCKKQPDTEKPGTGKPDATKPQEPTTGDVTKKVDGAIVKTAQKMMKDGIDSDWVVIGLTQSGQEVSKEIKSNYLQSLEERIKEKENRFSSTELARTILAVSAVEGDPTNIASNNLISKLYNFEKIDSITGYTFSLLALDTKKYDVPADAKWNRDTLVNAILKSQHTDGGWAYMGKLEEPSDADVTGMVFSALAPYQDQAEVKQALDKAKQYLASIQTDKGGFTSGGVENANSVAEVVLGLAAAGIDPTSTTYTKNNYNAVQNLLSYQLENGGFKWLPNDTEEDSMATEQAMLALVQYKNYLNGKGSIFDWTNASTPTNEGNNSTEEPKQPTGDEQSVTEEPQKQADKQSIVAAEDQAEQKEAKVEKHSLPETGMSRLNTAMPAAFGVLCIGAAYVLWRRKAA</sequence>
<dbReference type="Pfam" id="PF14478">
    <property type="entry name" value="DUF4430"/>
    <property type="match status" value="1"/>
</dbReference>